<keyword evidence="3" id="KW-1185">Reference proteome</keyword>
<dbReference type="AlphaFoldDB" id="A0AAV1D7K6"/>
<accession>A0AAV1D7K6</accession>
<proteinExistence type="predicted"/>
<gene>
    <name evidence="2" type="ORF">OLC1_LOCUS12194</name>
</gene>
<evidence type="ECO:0000313" key="2">
    <source>
        <dbReference type="EMBL" id="CAI9102939.1"/>
    </source>
</evidence>
<evidence type="ECO:0000313" key="3">
    <source>
        <dbReference type="Proteomes" id="UP001161247"/>
    </source>
</evidence>
<dbReference type="EMBL" id="OX459121">
    <property type="protein sequence ID" value="CAI9102939.1"/>
    <property type="molecule type" value="Genomic_DNA"/>
</dbReference>
<dbReference type="PANTHER" id="PTHR45023:SF4">
    <property type="entry name" value="GLYCINE-RICH PROTEIN-RELATED"/>
    <property type="match status" value="1"/>
</dbReference>
<feature type="region of interest" description="Disordered" evidence="1">
    <location>
        <begin position="1"/>
        <end position="46"/>
    </location>
</feature>
<dbReference type="Proteomes" id="UP001161247">
    <property type="component" value="Chromosome 4"/>
</dbReference>
<sequence length="256" mass="29435">MIGNNFPMGFTNTGSSSGSLPTPVSTRGDVRDDDSPNATPRASTPQDYFSQFSTQFGLDNISLSQAPEKENTSNYQGWRKEEDVLLARAWLTVSNCSITGNYQDMKEFWKKITTYYNANRGSLPEREQGKLKSHWFWFSKYVNEFNQHYNRLWNEHRSGWSDDYVRDAAHEAVVSTIEESSKRSRINESGSYTSSSNADRNVEINEIKEEVRPIGQKAAKKGKRKSKEKCKARDDDDELVELRQKMMDLEAKKLEQ</sequence>
<reference evidence="2" key="1">
    <citation type="submission" date="2023-03" db="EMBL/GenBank/DDBJ databases">
        <authorList>
            <person name="Julca I."/>
        </authorList>
    </citation>
    <scope>NUCLEOTIDE SEQUENCE</scope>
</reference>
<feature type="compositionally biased region" description="Basic and acidic residues" evidence="1">
    <location>
        <begin position="200"/>
        <end position="212"/>
    </location>
</feature>
<organism evidence="2 3">
    <name type="scientific">Oldenlandia corymbosa var. corymbosa</name>
    <dbReference type="NCBI Taxonomy" id="529605"/>
    <lineage>
        <taxon>Eukaryota</taxon>
        <taxon>Viridiplantae</taxon>
        <taxon>Streptophyta</taxon>
        <taxon>Embryophyta</taxon>
        <taxon>Tracheophyta</taxon>
        <taxon>Spermatophyta</taxon>
        <taxon>Magnoliopsida</taxon>
        <taxon>eudicotyledons</taxon>
        <taxon>Gunneridae</taxon>
        <taxon>Pentapetalae</taxon>
        <taxon>asterids</taxon>
        <taxon>lamiids</taxon>
        <taxon>Gentianales</taxon>
        <taxon>Rubiaceae</taxon>
        <taxon>Rubioideae</taxon>
        <taxon>Spermacoceae</taxon>
        <taxon>Hedyotis-Oldenlandia complex</taxon>
        <taxon>Oldenlandia</taxon>
    </lineage>
</organism>
<feature type="compositionally biased region" description="Polar residues" evidence="1">
    <location>
        <begin position="10"/>
        <end position="25"/>
    </location>
</feature>
<feature type="compositionally biased region" description="Polar residues" evidence="1">
    <location>
        <begin position="187"/>
        <end position="199"/>
    </location>
</feature>
<name>A0AAV1D7K6_OLDCO</name>
<feature type="compositionally biased region" description="Polar residues" evidence="1">
    <location>
        <begin position="36"/>
        <end position="46"/>
    </location>
</feature>
<feature type="region of interest" description="Disordered" evidence="1">
    <location>
        <begin position="178"/>
        <end position="237"/>
    </location>
</feature>
<evidence type="ECO:0000256" key="1">
    <source>
        <dbReference type="SAM" id="MobiDB-lite"/>
    </source>
</evidence>
<feature type="compositionally biased region" description="Basic residues" evidence="1">
    <location>
        <begin position="218"/>
        <end position="228"/>
    </location>
</feature>
<dbReference type="PANTHER" id="PTHR45023">
    <property type="match status" value="1"/>
</dbReference>
<protein>
    <submittedName>
        <fullName evidence="2">OLC1v1001335C1</fullName>
    </submittedName>
</protein>